<reference evidence="1 2" key="1">
    <citation type="submission" date="2021-06" db="EMBL/GenBank/DDBJ databases">
        <title>Caerostris extrusa draft genome.</title>
        <authorList>
            <person name="Kono N."/>
            <person name="Arakawa K."/>
        </authorList>
    </citation>
    <scope>NUCLEOTIDE SEQUENCE [LARGE SCALE GENOMIC DNA]</scope>
</reference>
<dbReference type="AlphaFoldDB" id="A0AAV4N9U7"/>
<sequence>MQSKGRTATKRNKWDATLTSHVDVTALVEFVSLFENGELSATQIQIQKRTATSVDNVLVDFGTPCEVKEGDSCWYEREVGDTLTLTVNITSDLDDDTFDVTWRRMYDKYNKKRKVLIKIEPAKKPWNMVLGSANRELRIDPVTNTDMDPNGISAKVYTTASEEGKTKRMLIKELKFYIQIPLTDMGIIKSGDYLRINLKITYHFLNLASFFFDWYIEISQGKRKVLPSNFKVSTSGRTVQVTGLKQKQKGIIICIVYSPTGIAIAKRRFNMKGSKQRGEVHYVDPVVTVVTDYFLTFSAPQDFQPNCSIDLDCGEGAVCVLPQGHKASVKVDEKDHKGYCYCKPEYFGDGFKCTKIPRGYHRDKRIKKGISQKQRRHKKSPKMYNPPFTSFTANSEDVTTPIESLYAANLVKYEEADSYLVSSCGRYRGNGLFCWELFDYIKSMDQAPDTTPILK</sequence>
<accession>A0AAV4N9U7</accession>
<comment type="caution">
    <text evidence="1">The sequence shown here is derived from an EMBL/GenBank/DDBJ whole genome shotgun (WGS) entry which is preliminary data.</text>
</comment>
<dbReference type="EMBL" id="BPLR01020659">
    <property type="protein sequence ID" value="GIX81233.1"/>
    <property type="molecule type" value="Genomic_DNA"/>
</dbReference>
<dbReference type="Proteomes" id="UP001054945">
    <property type="component" value="Unassembled WGS sequence"/>
</dbReference>
<evidence type="ECO:0000313" key="2">
    <source>
        <dbReference type="Proteomes" id="UP001054945"/>
    </source>
</evidence>
<organism evidence="1 2">
    <name type="scientific">Caerostris extrusa</name>
    <name type="common">Bark spider</name>
    <name type="synonym">Caerostris bankana</name>
    <dbReference type="NCBI Taxonomy" id="172846"/>
    <lineage>
        <taxon>Eukaryota</taxon>
        <taxon>Metazoa</taxon>
        <taxon>Ecdysozoa</taxon>
        <taxon>Arthropoda</taxon>
        <taxon>Chelicerata</taxon>
        <taxon>Arachnida</taxon>
        <taxon>Araneae</taxon>
        <taxon>Araneomorphae</taxon>
        <taxon>Entelegynae</taxon>
        <taxon>Araneoidea</taxon>
        <taxon>Araneidae</taxon>
        <taxon>Caerostris</taxon>
    </lineage>
</organism>
<proteinExistence type="predicted"/>
<keyword evidence="2" id="KW-1185">Reference proteome</keyword>
<protein>
    <submittedName>
        <fullName evidence="1">EGF-like domain-containing protein</fullName>
    </submittedName>
</protein>
<evidence type="ECO:0000313" key="1">
    <source>
        <dbReference type="EMBL" id="GIX81233.1"/>
    </source>
</evidence>
<name>A0AAV4N9U7_CAEEX</name>
<gene>
    <name evidence="1" type="primary">AVEN_156755_1</name>
    <name evidence="1" type="ORF">CEXT_724311</name>
</gene>